<name>A0ABP9VPW4_9BACT</name>
<evidence type="ECO:0000313" key="2">
    <source>
        <dbReference type="Proteomes" id="UP001416858"/>
    </source>
</evidence>
<reference evidence="1 2" key="1">
    <citation type="submission" date="2024-02" db="EMBL/GenBank/DDBJ databases">
        <title>Rhodopirellula caenicola NBRC 110016.</title>
        <authorList>
            <person name="Ichikawa N."/>
            <person name="Katano-Makiyama Y."/>
            <person name="Hidaka K."/>
        </authorList>
    </citation>
    <scope>NUCLEOTIDE SEQUENCE [LARGE SCALE GENOMIC DNA]</scope>
    <source>
        <strain evidence="1 2">NBRC 110016</strain>
    </source>
</reference>
<accession>A0ABP9VPW4</accession>
<dbReference type="Proteomes" id="UP001416858">
    <property type="component" value="Unassembled WGS sequence"/>
</dbReference>
<dbReference type="EMBL" id="BAABRO010000002">
    <property type="protein sequence ID" value="GAA5505777.1"/>
    <property type="molecule type" value="Genomic_DNA"/>
</dbReference>
<evidence type="ECO:0000313" key="1">
    <source>
        <dbReference type="EMBL" id="GAA5505777.1"/>
    </source>
</evidence>
<gene>
    <name evidence="1" type="ORF">Rcae01_01224</name>
</gene>
<protein>
    <recommendedName>
        <fullName evidence="3">DUF4158 domain-containing protein</fullName>
    </recommendedName>
</protein>
<keyword evidence="2" id="KW-1185">Reference proteome</keyword>
<sequence length="62" mass="6680">MAAATGWSATDVELLTLALPEGRRNGTFLTNKMSILLASTYFGTRLRLKTVAEVVKTFGSMA</sequence>
<proteinExistence type="predicted"/>
<evidence type="ECO:0008006" key="3">
    <source>
        <dbReference type="Google" id="ProtNLM"/>
    </source>
</evidence>
<comment type="caution">
    <text evidence="1">The sequence shown here is derived from an EMBL/GenBank/DDBJ whole genome shotgun (WGS) entry which is preliminary data.</text>
</comment>
<organism evidence="1 2">
    <name type="scientific">Novipirellula caenicola</name>
    <dbReference type="NCBI Taxonomy" id="1536901"/>
    <lineage>
        <taxon>Bacteria</taxon>
        <taxon>Pseudomonadati</taxon>
        <taxon>Planctomycetota</taxon>
        <taxon>Planctomycetia</taxon>
        <taxon>Pirellulales</taxon>
        <taxon>Pirellulaceae</taxon>
        <taxon>Novipirellula</taxon>
    </lineage>
</organism>